<dbReference type="OrthoDB" id="7554769at2759"/>
<dbReference type="EMBL" id="LBMM01008440">
    <property type="protein sequence ID" value="KMQ88879.1"/>
    <property type="molecule type" value="Genomic_DNA"/>
</dbReference>
<feature type="compositionally biased region" description="Basic residues" evidence="1">
    <location>
        <begin position="51"/>
        <end position="64"/>
    </location>
</feature>
<keyword evidence="3" id="KW-1185">Reference proteome</keyword>
<feature type="region of interest" description="Disordered" evidence="1">
    <location>
        <begin position="343"/>
        <end position="413"/>
    </location>
</feature>
<dbReference type="Proteomes" id="UP000036403">
    <property type="component" value="Unassembled WGS sequence"/>
</dbReference>
<reference evidence="2 3" key="1">
    <citation type="submission" date="2015-04" db="EMBL/GenBank/DDBJ databases">
        <title>Lasius niger genome sequencing.</title>
        <authorList>
            <person name="Konorov E.A."/>
            <person name="Nikitin M.A."/>
            <person name="Kirill M.V."/>
            <person name="Chang P."/>
        </authorList>
    </citation>
    <scope>NUCLEOTIDE SEQUENCE [LARGE SCALE GENOMIC DNA]</scope>
    <source>
        <tissue evidence="2">Whole</tissue>
    </source>
</reference>
<feature type="compositionally biased region" description="Basic and acidic residues" evidence="1">
    <location>
        <begin position="343"/>
        <end position="353"/>
    </location>
</feature>
<feature type="region of interest" description="Disordered" evidence="1">
    <location>
        <begin position="428"/>
        <end position="480"/>
    </location>
</feature>
<feature type="compositionally biased region" description="Basic residues" evidence="1">
    <location>
        <begin position="374"/>
        <end position="383"/>
    </location>
</feature>
<evidence type="ECO:0000313" key="3">
    <source>
        <dbReference type="Proteomes" id="UP000036403"/>
    </source>
</evidence>
<organism evidence="2 3">
    <name type="scientific">Lasius niger</name>
    <name type="common">Black garden ant</name>
    <dbReference type="NCBI Taxonomy" id="67767"/>
    <lineage>
        <taxon>Eukaryota</taxon>
        <taxon>Metazoa</taxon>
        <taxon>Ecdysozoa</taxon>
        <taxon>Arthropoda</taxon>
        <taxon>Hexapoda</taxon>
        <taxon>Insecta</taxon>
        <taxon>Pterygota</taxon>
        <taxon>Neoptera</taxon>
        <taxon>Endopterygota</taxon>
        <taxon>Hymenoptera</taxon>
        <taxon>Apocrita</taxon>
        <taxon>Aculeata</taxon>
        <taxon>Formicoidea</taxon>
        <taxon>Formicidae</taxon>
        <taxon>Formicinae</taxon>
        <taxon>Lasius</taxon>
        <taxon>Lasius</taxon>
    </lineage>
</organism>
<protein>
    <submittedName>
        <fullName evidence="2">Gag-pol polyprotein</fullName>
    </submittedName>
</protein>
<dbReference type="AlphaFoldDB" id="A0A0J7KF26"/>
<evidence type="ECO:0000313" key="2">
    <source>
        <dbReference type="EMBL" id="KMQ88879.1"/>
    </source>
</evidence>
<feature type="region of interest" description="Disordered" evidence="1">
    <location>
        <begin position="1"/>
        <end position="69"/>
    </location>
</feature>
<accession>A0A0J7KF26</accession>
<gene>
    <name evidence="2" type="ORF">RF55_11566</name>
</gene>
<comment type="caution">
    <text evidence="2">The sequence shown here is derived from an EMBL/GenBank/DDBJ whole genome shotgun (WGS) entry which is preliminary data.</text>
</comment>
<proteinExistence type="predicted"/>
<evidence type="ECO:0000256" key="1">
    <source>
        <dbReference type="SAM" id="MobiDB-lite"/>
    </source>
</evidence>
<name>A0A0J7KF26_LASNI</name>
<dbReference type="PaxDb" id="67767-A0A0J7KF26"/>
<sequence length="670" mass="73369">MQSISTHVTYGSPPAAGRAQSSIIVDASDDDVGSDSSVRRKMVKSGGARKCAAKLKSDRRKGRRPPTTGEWVNINKVKAEYIALKERELELDEIEYILDSSKPPRQSEVKRDLPKVGDLQRELVDLAHWNIQKRAASSLIFLDKLADKFSGIDGKLVHELRIAARKLEASISELCDRADKQVDVRFKEANEYLVKKIGRLEGELGVARSEIVSLRASLSPAAQSPPRKRTRNSGDELIKERGIMMEIEQGGSHPSLVPLPDSPAAERIMVDRGCSPICGVDVTVVPVVPPPASDGGAGTSGTDASAVPLEDRDLTALEQSLLEHINALFAQKSSLQEDIGRIRKNLDEPRKESLPTTGQRRATPGTPVAGGETKKKKKKKRKGKDVDLDMLYSRPQASQAVVDDGSRMRGEPTAPVITDERWTEVIGRRAKRAARREQAQRTEPPLSTPGDGGRGFKKKLGQPEDLGHPLTRGQKERNRKLVVKPRPPTTAAVLVSIRPGSNLSYREVMVEARSKIDLGAMGIRDSRLRHAAAGGILIEIPGKDRAMKADDLACKMDKIFKGKGVRIGRPLRIAELRVRGIDVSVSTKDIVDAIVEPGGCVREDIRIGQIRDSPFGQGSVWVKCPALAAKKVTKAGSIRVGWGRVTIESLRPRPLMCFRCLEQRHQLGTD</sequence>